<gene>
    <name evidence="3" type="ORF">PAC_18708</name>
</gene>
<dbReference type="InterPro" id="IPR011009">
    <property type="entry name" value="Kinase-like_dom_sf"/>
</dbReference>
<dbReference type="AlphaFoldDB" id="A0A1L7XUU8"/>
<feature type="region of interest" description="Disordered" evidence="1">
    <location>
        <begin position="479"/>
        <end position="499"/>
    </location>
</feature>
<dbReference type="InterPro" id="IPR000719">
    <property type="entry name" value="Prot_kinase_dom"/>
</dbReference>
<dbReference type="GO" id="GO:0005524">
    <property type="term" value="F:ATP binding"/>
    <property type="evidence" value="ECO:0007669"/>
    <property type="project" value="InterPro"/>
</dbReference>
<dbReference type="OrthoDB" id="310217at2759"/>
<proteinExistence type="predicted"/>
<dbReference type="PROSITE" id="PS50011">
    <property type="entry name" value="PROTEIN_KINASE_DOM"/>
    <property type="match status" value="1"/>
</dbReference>
<evidence type="ECO:0000313" key="4">
    <source>
        <dbReference type="Proteomes" id="UP000184330"/>
    </source>
</evidence>
<dbReference type="SUPFAM" id="SSF56112">
    <property type="entry name" value="Protein kinase-like (PK-like)"/>
    <property type="match status" value="1"/>
</dbReference>
<feature type="compositionally biased region" description="Polar residues" evidence="1">
    <location>
        <begin position="479"/>
        <end position="494"/>
    </location>
</feature>
<dbReference type="EMBL" id="FJOG01000060">
    <property type="protein sequence ID" value="CZR68808.1"/>
    <property type="molecule type" value="Genomic_DNA"/>
</dbReference>
<keyword evidence="4" id="KW-1185">Reference proteome</keyword>
<sequence>MTEPRRIPPKLGIVGKSVLHLTAPFDKFTPRIASLIKRMALPFLKSDKQKFLDSEPQWRDRVREGFKGKKFLGLGSFGVTGLWEYTSPQYYDPKAPSIKQVVVKMSQMYPAAFEGTGRSVLEEGNIGRIVAGYASNHLICQYGGNRLGDKFGEMGDVKIFLEYCPGGSLDQLVSQPGQKTQEPLREVDMWQIFNCLAMGVYAMERESEDMPVPGAPAYNGLDTELLHCDLEPDNDFGEALFVESFDLQDDVEGARYLERGAPAYKPPEEVINKPFNGWKDSGIPLDHPRKGTCSNIWQVGAIMNSIILREHINFNPNDVKGANPPLVNRSKLKNPSTIRNIGLSTQLNHSQGLKDKAITDLYSVALLTLVQECLFREPEQRPTADALVEPFPLLPHPFRNMKFNDTDGPVEPPTSWLVNHVQDENGGGYYDARDEPPTKRSILSTVFHAVSPIIGRSVSGSVSTTTSIFSSLVGSTITRVTSPNPSNASGTKSPPMSLPTPGLAAARRMAGGMIEFAGIGARFMYNTAKNQVIGNKRKSSLISSAQDEDEFEIVDLRLLSLE</sequence>
<reference evidence="3 4" key="1">
    <citation type="submission" date="2016-03" db="EMBL/GenBank/DDBJ databases">
        <authorList>
            <person name="Ploux O."/>
        </authorList>
    </citation>
    <scope>NUCLEOTIDE SEQUENCE [LARGE SCALE GENOMIC DNA]</scope>
    <source>
        <strain evidence="3 4">UAMH 11012</strain>
    </source>
</reference>
<organism evidence="3 4">
    <name type="scientific">Phialocephala subalpina</name>
    <dbReference type="NCBI Taxonomy" id="576137"/>
    <lineage>
        <taxon>Eukaryota</taxon>
        <taxon>Fungi</taxon>
        <taxon>Dikarya</taxon>
        <taxon>Ascomycota</taxon>
        <taxon>Pezizomycotina</taxon>
        <taxon>Leotiomycetes</taxon>
        <taxon>Helotiales</taxon>
        <taxon>Mollisiaceae</taxon>
        <taxon>Phialocephala</taxon>
        <taxon>Phialocephala fortinii species complex</taxon>
    </lineage>
</organism>
<evidence type="ECO:0000259" key="2">
    <source>
        <dbReference type="PROSITE" id="PS50011"/>
    </source>
</evidence>
<name>A0A1L7XUU8_9HELO</name>
<dbReference type="InterPro" id="IPR053083">
    <property type="entry name" value="TF_kinase-domain_protein"/>
</dbReference>
<dbReference type="SMART" id="SM00220">
    <property type="entry name" value="S_TKc"/>
    <property type="match status" value="1"/>
</dbReference>
<feature type="domain" description="Protein kinase" evidence="2">
    <location>
        <begin position="66"/>
        <end position="399"/>
    </location>
</feature>
<dbReference type="Gene3D" id="1.10.510.10">
    <property type="entry name" value="Transferase(Phosphotransferase) domain 1"/>
    <property type="match status" value="1"/>
</dbReference>
<evidence type="ECO:0000256" key="1">
    <source>
        <dbReference type="SAM" id="MobiDB-lite"/>
    </source>
</evidence>
<dbReference type="Proteomes" id="UP000184330">
    <property type="component" value="Unassembled WGS sequence"/>
</dbReference>
<protein>
    <recommendedName>
        <fullName evidence="2">Protein kinase domain-containing protein</fullName>
    </recommendedName>
</protein>
<evidence type="ECO:0000313" key="3">
    <source>
        <dbReference type="EMBL" id="CZR68808.1"/>
    </source>
</evidence>
<dbReference type="PANTHER" id="PTHR44305:SF24">
    <property type="entry name" value="TYROSINE-PROTEIN KINASE C03B1.5-RELATED"/>
    <property type="match status" value="1"/>
</dbReference>
<dbReference type="PANTHER" id="PTHR44305">
    <property type="entry name" value="SI:DKEY-192D15.2-RELATED"/>
    <property type="match status" value="1"/>
</dbReference>
<accession>A0A1L7XUU8</accession>
<dbReference type="GO" id="GO:0004672">
    <property type="term" value="F:protein kinase activity"/>
    <property type="evidence" value="ECO:0007669"/>
    <property type="project" value="InterPro"/>
</dbReference>